<evidence type="ECO:0000313" key="1">
    <source>
        <dbReference type="Proteomes" id="UP000038045"/>
    </source>
</evidence>
<organism evidence="1 2">
    <name type="scientific">Parastrongyloides trichosuri</name>
    <name type="common">Possum-specific nematode worm</name>
    <dbReference type="NCBI Taxonomy" id="131310"/>
    <lineage>
        <taxon>Eukaryota</taxon>
        <taxon>Metazoa</taxon>
        <taxon>Ecdysozoa</taxon>
        <taxon>Nematoda</taxon>
        <taxon>Chromadorea</taxon>
        <taxon>Rhabditida</taxon>
        <taxon>Tylenchina</taxon>
        <taxon>Panagrolaimomorpha</taxon>
        <taxon>Strongyloidoidea</taxon>
        <taxon>Strongyloididae</taxon>
        <taxon>Parastrongyloides</taxon>
    </lineage>
</organism>
<keyword evidence="1" id="KW-1185">Reference proteome</keyword>
<protein>
    <submittedName>
        <fullName evidence="2">EEV maturation protein</fullName>
    </submittedName>
</protein>
<evidence type="ECO:0000313" key="2">
    <source>
        <dbReference type="WBParaSite" id="PTRK_0000523000.1"/>
    </source>
</evidence>
<dbReference type="Gene3D" id="3.80.10.10">
    <property type="entry name" value="Ribonuclease Inhibitor"/>
    <property type="match status" value="1"/>
</dbReference>
<dbReference type="InterPro" id="IPR032675">
    <property type="entry name" value="LRR_dom_sf"/>
</dbReference>
<sequence>MDNHIILYDSPKLNIDNVDSVYNVFKNVHLLGEITGHLEHHVDRINFASTCKFFRNAIFGDFLPKKELRESNSCLVVTSYKNFEVETIDRWNGTFIEDTETYENVVVFEINGGKRFIWNDYNDYVSKFPWYTQNLFIYFKKLQTWIMCYKQFITEVKINFQPRVEVHIYDEIMDILFKSNLNLKAIYMDTAVLHYIWDRFHGYFNIFEKSKIKIKLSFGKEIAMISLKKMHLHLWLKPAHIAEMKCPTLDSLNDQYGKLLFFTIMNYKYFDKISNIHIEYMNIYLYDQKNLKELELIYDLNPDHPLVRHPKPIEGFQCIEKLTLKSNFLKYSPTYVFFLFPVDKCTGKNHTLKELYLPHYTNDNLNGHMFEVIVERFPNIHTLSFVANKMSSFETIFRRLTDLTVIEIHDPSPEMLSNVMGLAKAILHNRPILTISIQSINFIYTLFIEDALLLRNNFGFIYLDGRRLKITSENEFHVYNDDNDSRYNFLRFRNLIVSSIFMSNSLADFRKYSRGRRLRD</sequence>
<accession>A0A0N4ZCH7</accession>
<proteinExistence type="predicted"/>
<dbReference type="WBParaSite" id="PTRK_0000523000.1">
    <property type="protein sequence ID" value="PTRK_0000523000.1"/>
    <property type="gene ID" value="PTRK_0000523000"/>
</dbReference>
<dbReference type="SUPFAM" id="SSF52047">
    <property type="entry name" value="RNI-like"/>
    <property type="match status" value="1"/>
</dbReference>
<name>A0A0N4ZCH7_PARTI</name>
<dbReference type="Proteomes" id="UP000038045">
    <property type="component" value="Unplaced"/>
</dbReference>
<reference evidence="2" key="1">
    <citation type="submission" date="2017-02" db="UniProtKB">
        <authorList>
            <consortium name="WormBaseParasite"/>
        </authorList>
    </citation>
    <scope>IDENTIFICATION</scope>
</reference>
<dbReference type="AlphaFoldDB" id="A0A0N4ZCH7"/>